<proteinExistence type="predicted"/>
<evidence type="ECO:0000256" key="1">
    <source>
        <dbReference type="SAM" id="MobiDB-lite"/>
    </source>
</evidence>
<keyword evidence="3" id="KW-1185">Reference proteome</keyword>
<gene>
    <name evidence="2" type="ORF">FDG2_2466</name>
</gene>
<evidence type="ECO:0000313" key="2">
    <source>
        <dbReference type="EMBL" id="SBW22323.1"/>
    </source>
</evidence>
<sequence>MDWKKQLSSSSVISSGPGLPRPYEGTADGQPLGNPVPAPAMAEHLYPSYIERISMVDVDIKAPESRQNALGTQTSRVRRISG</sequence>
<dbReference type="EMBL" id="FLUV01001036">
    <property type="protein sequence ID" value="SBW22323.1"/>
    <property type="molecule type" value="Genomic_DNA"/>
</dbReference>
<dbReference type="AlphaFoldDB" id="A0A1C3NXM7"/>
<accession>A0A1C3NXM7</accession>
<organism evidence="2 3">
    <name type="scientific">Candidatus Protofrankia californiensis</name>
    <dbReference type="NCBI Taxonomy" id="1839754"/>
    <lineage>
        <taxon>Bacteria</taxon>
        <taxon>Bacillati</taxon>
        <taxon>Actinomycetota</taxon>
        <taxon>Actinomycetes</taxon>
        <taxon>Frankiales</taxon>
        <taxon>Frankiaceae</taxon>
        <taxon>Protofrankia</taxon>
    </lineage>
</organism>
<name>A0A1C3NXM7_9ACTN</name>
<dbReference type="Proteomes" id="UP000199013">
    <property type="component" value="Unassembled WGS sequence"/>
</dbReference>
<protein>
    <submittedName>
        <fullName evidence="2">Uncharacterized protein</fullName>
    </submittedName>
</protein>
<feature type="region of interest" description="Disordered" evidence="1">
    <location>
        <begin position="1"/>
        <end position="40"/>
    </location>
</feature>
<evidence type="ECO:0000313" key="3">
    <source>
        <dbReference type="Proteomes" id="UP000199013"/>
    </source>
</evidence>
<reference evidence="3" key="1">
    <citation type="submission" date="2016-02" db="EMBL/GenBank/DDBJ databases">
        <authorList>
            <person name="Wibberg D."/>
        </authorList>
    </citation>
    <scope>NUCLEOTIDE SEQUENCE [LARGE SCALE GENOMIC DNA]</scope>
</reference>